<evidence type="ECO:0000256" key="3">
    <source>
        <dbReference type="ARBA" id="ARBA00023163"/>
    </source>
</evidence>
<dbReference type="PANTHER" id="PTHR31499:SF43">
    <property type="entry name" value="MYB FAMILY TRANSCRIPTION FACTOR APL"/>
    <property type="match status" value="1"/>
</dbReference>
<evidence type="ECO:0000313" key="7">
    <source>
        <dbReference type="Proteomes" id="UP000467840"/>
    </source>
</evidence>
<gene>
    <name evidence="6" type="ORF">GH714_014353</name>
</gene>
<dbReference type="GO" id="GO:0003700">
    <property type="term" value="F:DNA-binding transcription factor activity"/>
    <property type="evidence" value="ECO:0007669"/>
    <property type="project" value="InterPro"/>
</dbReference>
<reference evidence="6 7" key="1">
    <citation type="journal article" date="2020" name="Mol. Plant">
        <title>The Chromosome-Based Rubber Tree Genome Provides New Insights into Spurge Genome Evolution and Rubber Biosynthesis.</title>
        <authorList>
            <person name="Liu J."/>
            <person name="Shi C."/>
            <person name="Shi C.C."/>
            <person name="Li W."/>
            <person name="Zhang Q.J."/>
            <person name="Zhang Y."/>
            <person name="Li K."/>
            <person name="Lu H.F."/>
            <person name="Shi C."/>
            <person name="Zhu S.T."/>
            <person name="Xiao Z.Y."/>
            <person name="Nan H."/>
            <person name="Yue Y."/>
            <person name="Zhu X.G."/>
            <person name="Wu Y."/>
            <person name="Hong X.N."/>
            <person name="Fan G.Y."/>
            <person name="Tong Y."/>
            <person name="Zhang D."/>
            <person name="Mao C.L."/>
            <person name="Liu Y.L."/>
            <person name="Hao S.J."/>
            <person name="Liu W.Q."/>
            <person name="Lv M.Q."/>
            <person name="Zhang H.B."/>
            <person name="Liu Y."/>
            <person name="Hu-Tang G.R."/>
            <person name="Wang J.P."/>
            <person name="Wang J.H."/>
            <person name="Sun Y.H."/>
            <person name="Ni S.B."/>
            <person name="Chen W.B."/>
            <person name="Zhang X.C."/>
            <person name="Jiao Y.N."/>
            <person name="Eichler E.E."/>
            <person name="Li G.H."/>
            <person name="Liu X."/>
            <person name="Gao L.Z."/>
        </authorList>
    </citation>
    <scope>NUCLEOTIDE SEQUENCE [LARGE SCALE GENOMIC DNA]</scope>
    <source>
        <strain evidence="7">cv. GT1</strain>
        <tissue evidence="6">Leaf</tissue>
    </source>
</reference>
<evidence type="ECO:0000256" key="4">
    <source>
        <dbReference type="ARBA" id="ARBA00023242"/>
    </source>
</evidence>
<keyword evidence="2" id="KW-0805">Transcription regulation</keyword>
<dbReference type="GO" id="GO:0005634">
    <property type="term" value="C:nucleus"/>
    <property type="evidence" value="ECO:0007669"/>
    <property type="project" value="UniProtKB-SubCell"/>
</dbReference>
<dbReference type="GO" id="GO:0003677">
    <property type="term" value="F:DNA binding"/>
    <property type="evidence" value="ECO:0007669"/>
    <property type="project" value="InterPro"/>
</dbReference>
<evidence type="ECO:0000313" key="6">
    <source>
        <dbReference type="EMBL" id="KAF2290546.1"/>
    </source>
</evidence>
<evidence type="ECO:0000256" key="1">
    <source>
        <dbReference type="ARBA" id="ARBA00004123"/>
    </source>
</evidence>
<name>A0A6A6KR40_HEVBR</name>
<proteinExistence type="predicted"/>
<comment type="caution">
    <text evidence="6">The sequence shown here is derived from an EMBL/GenBank/DDBJ whole genome shotgun (WGS) entry which is preliminary data.</text>
</comment>
<dbReference type="InterPro" id="IPR001005">
    <property type="entry name" value="SANT/Myb"/>
</dbReference>
<sequence>MNVFPPGDVGNVPANTQQIIDGSEIVNGGPSSLTDLGFSSEFERQLQLENDPELMFVSLLELDWDDAFLALEESIETPTINMVYDHVDEEVMVVDSTPNKVRDHIVSSEERDVVKEKETSTFNVVHDHIVSSDENGEVAVVEAIPTLNMFSDHTSSEEREVLVEENSILNMVDDHVVSSKEREMVTLEKTPTHDHAVPHEERETVTPTFNMDHGYVVSSEEGDDVDVEDQPPSVLFTSDPKPRLRWTSELHECFVKAVRQLGGPRRACPKAIRNEMKVEGLTLYHVKSHLQKYRQNPESVRQMFETSKYVPHIAMPRANQKLVREKQSEKNVIRFQEAQRNYLDLSLKNAHRMLCNQNFGGATLGSGSYYGQDLNTMGRIPTYYQNLLNTNNSYGSTEGIRAHACIPAPIVACSRTSFPPFSQLPRSLNLEGFNAIPGQSNKRYRTSGQ</sequence>
<protein>
    <recommendedName>
        <fullName evidence="5">HTH myb-type domain-containing protein</fullName>
    </recommendedName>
</protein>
<dbReference type="InterPro" id="IPR046955">
    <property type="entry name" value="PHR1-like"/>
</dbReference>
<organism evidence="6 7">
    <name type="scientific">Hevea brasiliensis</name>
    <name type="common">Para rubber tree</name>
    <name type="synonym">Siphonia brasiliensis</name>
    <dbReference type="NCBI Taxonomy" id="3981"/>
    <lineage>
        <taxon>Eukaryota</taxon>
        <taxon>Viridiplantae</taxon>
        <taxon>Streptophyta</taxon>
        <taxon>Embryophyta</taxon>
        <taxon>Tracheophyta</taxon>
        <taxon>Spermatophyta</taxon>
        <taxon>Magnoliopsida</taxon>
        <taxon>eudicotyledons</taxon>
        <taxon>Gunneridae</taxon>
        <taxon>Pentapetalae</taxon>
        <taxon>rosids</taxon>
        <taxon>fabids</taxon>
        <taxon>Malpighiales</taxon>
        <taxon>Euphorbiaceae</taxon>
        <taxon>Crotonoideae</taxon>
        <taxon>Micrandreae</taxon>
        <taxon>Hevea</taxon>
    </lineage>
</organism>
<dbReference type="Gene3D" id="1.10.10.60">
    <property type="entry name" value="Homeodomain-like"/>
    <property type="match status" value="1"/>
</dbReference>
<dbReference type="InterPro" id="IPR006447">
    <property type="entry name" value="Myb_dom_plants"/>
</dbReference>
<keyword evidence="3" id="KW-0804">Transcription</keyword>
<dbReference type="PANTHER" id="PTHR31499">
    <property type="entry name" value="MYB FAMILY TRANSCRIPTION FACTOR PHL11"/>
    <property type="match status" value="1"/>
</dbReference>
<dbReference type="EMBL" id="JAAGAX010000015">
    <property type="protein sequence ID" value="KAF2290546.1"/>
    <property type="molecule type" value="Genomic_DNA"/>
</dbReference>
<evidence type="ECO:0000259" key="5">
    <source>
        <dbReference type="PROSITE" id="PS51294"/>
    </source>
</evidence>
<evidence type="ECO:0000256" key="2">
    <source>
        <dbReference type="ARBA" id="ARBA00023015"/>
    </source>
</evidence>
<dbReference type="SUPFAM" id="SSF46689">
    <property type="entry name" value="Homeodomain-like"/>
    <property type="match status" value="1"/>
</dbReference>
<dbReference type="PROSITE" id="PS51294">
    <property type="entry name" value="HTH_MYB"/>
    <property type="match status" value="1"/>
</dbReference>
<comment type="subcellular location">
    <subcellularLocation>
        <location evidence="1">Nucleus</location>
    </subcellularLocation>
</comment>
<dbReference type="FunFam" id="1.10.10.60:FF:000002">
    <property type="entry name" value="Myb family transcription factor"/>
    <property type="match status" value="1"/>
</dbReference>
<dbReference type="NCBIfam" id="TIGR01557">
    <property type="entry name" value="myb_SHAQKYF"/>
    <property type="match status" value="1"/>
</dbReference>
<keyword evidence="4" id="KW-0539">Nucleus</keyword>
<keyword evidence="7" id="KW-1185">Reference proteome</keyword>
<dbReference type="Pfam" id="PF00249">
    <property type="entry name" value="Myb_DNA-binding"/>
    <property type="match status" value="1"/>
</dbReference>
<dbReference type="Proteomes" id="UP000467840">
    <property type="component" value="Chromosome 2"/>
</dbReference>
<feature type="domain" description="HTH myb-type" evidence="5">
    <location>
        <begin position="238"/>
        <end position="298"/>
    </location>
</feature>
<accession>A0A6A6KR40</accession>
<dbReference type="InterPro" id="IPR017930">
    <property type="entry name" value="Myb_dom"/>
</dbReference>
<dbReference type="AlphaFoldDB" id="A0A6A6KR40"/>
<dbReference type="InterPro" id="IPR009057">
    <property type="entry name" value="Homeodomain-like_sf"/>
</dbReference>